<dbReference type="Proteomes" id="UP000217199">
    <property type="component" value="Unassembled WGS sequence"/>
</dbReference>
<accession>A0A286UWU9</accession>
<comment type="caution">
    <text evidence="2">The sequence shown here is derived from an EMBL/GenBank/DDBJ whole genome shotgun (WGS) entry which is preliminary data.</text>
</comment>
<keyword evidence="3" id="KW-1185">Reference proteome</keyword>
<keyword evidence="1" id="KW-1133">Transmembrane helix</keyword>
<dbReference type="InParanoid" id="A0A286UWU9"/>
<keyword evidence="1" id="KW-0812">Transmembrane</keyword>
<reference evidence="2 3" key="1">
    <citation type="journal article" date="2017" name="Mol. Ecol.">
        <title>Comparative and population genomic landscape of Phellinus noxius: A hypervariable fungus causing root rot in trees.</title>
        <authorList>
            <person name="Chung C.L."/>
            <person name="Lee T.J."/>
            <person name="Akiba M."/>
            <person name="Lee H.H."/>
            <person name="Kuo T.H."/>
            <person name="Liu D."/>
            <person name="Ke H.M."/>
            <person name="Yokoi T."/>
            <person name="Roa M.B."/>
            <person name="Lu M.J."/>
            <person name="Chang Y.Y."/>
            <person name="Ann P.J."/>
            <person name="Tsai J.N."/>
            <person name="Chen C.Y."/>
            <person name="Tzean S.S."/>
            <person name="Ota Y."/>
            <person name="Hattori T."/>
            <person name="Sahashi N."/>
            <person name="Liou R.F."/>
            <person name="Kikuchi T."/>
            <person name="Tsai I.J."/>
        </authorList>
    </citation>
    <scope>NUCLEOTIDE SEQUENCE [LARGE SCALE GENOMIC DNA]</scope>
    <source>
        <strain evidence="2 3">FFPRI411160</strain>
    </source>
</reference>
<evidence type="ECO:0000256" key="1">
    <source>
        <dbReference type="SAM" id="Phobius"/>
    </source>
</evidence>
<evidence type="ECO:0000313" key="3">
    <source>
        <dbReference type="Proteomes" id="UP000217199"/>
    </source>
</evidence>
<evidence type="ECO:0000313" key="2">
    <source>
        <dbReference type="EMBL" id="PAV23935.1"/>
    </source>
</evidence>
<dbReference type="AlphaFoldDB" id="A0A286UWU9"/>
<sequence>MDNIRTIGCMYSYFISLFLFDSWFVVGYRGRDPRHSIAEKRPTIRIVTNSTPGAARWQRPLNFPHLREPYH</sequence>
<organism evidence="2 3">
    <name type="scientific">Pyrrhoderma noxium</name>
    <dbReference type="NCBI Taxonomy" id="2282107"/>
    <lineage>
        <taxon>Eukaryota</taxon>
        <taxon>Fungi</taxon>
        <taxon>Dikarya</taxon>
        <taxon>Basidiomycota</taxon>
        <taxon>Agaricomycotina</taxon>
        <taxon>Agaricomycetes</taxon>
        <taxon>Hymenochaetales</taxon>
        <taxon>Hymenochaetaceae</taxon>
        <taxon>Pyrrhoderma</taxon>
    </lineage>
</organism>
<proteinExistence type="predicted"/>
<keyword evidence="1" id="KW-0472">Membrane</keyword>
<feature type="transmembrane region" description="Helical" evidence="1">
    <location>
        <begin position="12"/>
        <end position="30"/>
    </location>
</feature>
<protein>
    <submittedName>
        <fullName evidence="2">Uncharacterized protein</fullName>
    </submittedName>
</protein>
<dbReference type="EMBL" id="NBII01000001">
    <property type="protein sequence ID" value="PAV23935.1"/>
    <property type="molecule type" value="Genomic_DNA"/>
</dbReference>
<name>A0A286UWU9_9AGAM</name>
<gene>
    <name evidence="2" type="ORF">PNOK_0100300</name>
</gene>